<dbReference type="PANTHER" id="PTHR39730">
    <property type="entry name" value="ENDOGLUCANASE 1"/>
    <property type="match status" value="1"/>
</dbReference>
<evidence type="ECO:0000256" key="8">
    <source>
        <dbReference type="ARBA" id="ARBA00023326"/>
    </source>
</evidence>
<accession>A0A5C3LIT5</accession>
<feature type="signal peptide" evidence="9">
    <location>
        <begin position="1"/>
        <end position="36"/>
    </location>
</feature>
<reference evidence="11 12" key="1">
    <citation type="journal article" date="2019" name="Nat. Ecol. Evol.">
        <title>Megaphylogeny resolves global patterns of mushroom evolution.</title>
        <authorList>
            <person name="Varga T."/>
            <person name="Krizsan K."/>
            <person name="Foldi C."/>
            <person name="Dima B."/>
            <person name="Sanchez-Garcia M."/>
            <person name="Sanchez-Ramirez S."/>
            <person name="Szollosi G.J."/>
            <person name="Szarkandi J.G."/>
            <person name="Papp V."/>
            <person name="Albert L."/>
            <person name="Andreopoulos W."/>
            <person name="Angelini C."/>
            <person name="Antonin V."/>
            <person name="Barry K.W."/>
            <person name="Bougher N.L."/>
            <person name="Buchanan P."/>
            <person name="Buyck B."/>
            <person name="Bense V."/>
            <person name="Catcheside P."/>
            <person name="Chovatia M."/>
            <person name="Cooper J."/>
            <person name="Damon W."/>
            <person name="Desjardin D."/>
            <person name="Finy P."/>
            <person name="Geml J."/>
            <person name="Haridas S."/>
            <person name="Hughes K."/>
            <person name="Justo A."/>
            <person name="Karasinski D."/>
            <person name="Kautmanova I."/>
            <person name="Kiss B."/>
            <person name="Kocsube S."/>
            <person name="Kotiranta H."/>
            <person name="LaButti K.M."/>
            <person name="Lechner B.E."/>
            <person name="Liimatainen K."/>
            <person name="Lipzen A."/>
            <person name="Lukacs Z."/>
            <person name="Mihaltcheva S."/>
            <person name="Morgado L.N."/>
            <person name="Niskanen T."/>
            <person name="Noordeloos M.E."/>
            <person name="Ohm R.A."/>
            <person name="Ortiz-Santana B."/>
            <person name="Ovrebo C."/>
            <person name="Racz N."/>
            <person name="Riley R."/>
            <person name="Savchenko A."/>
            <person name="Shiryaev A."/>
            <person name="Soop K."/>
            <person name="Spirin V."/>
            <person name="Szebenyi C."/>
            <person name="Tomsovsky M."/>
            <person name="Tulloss R.E."/>
            <person name="Uehling J."/>
            <person name="Grigoriev I.V."/>
            <person name="Vagvolgyi C."/>
            <person name="Papp T."/>
            <person name="Martin F.M."/>
            <person name="Miettinen O."/>
            <person name="Hibbett D.S."/>
            <person name="Nagy L.G."/>
        </authorList>
    </citation>
    <scope>NUCLEOTIDE SEQUENCE [LARGE SCALE GENOMIC DNA]</scope>
    <source>
        <strain evidence="11 12">CBS 166.37</strain>
    </source>
</reference>
<keyword evidence="5" id="KW-0136">Cellulose degradation</keyword>
<evidence type="ECO:0000256" key="4">
    <source>
        <dbReference type="ARBA" id="ARBA00022801"/>
    </source>
</evidence>
<proteinExistence type="inferred from homology"/>
<evidence type="ECO:0000259" key="10">
    <source>
        <dbReference type="Pfam" id="PF02015"/>
    </source>
</evidence>
<evidence type="ECO:0000256" key="2">
    <source>
        <dbReference type="ARBA" id="ARBA00007793"/>
    </source>
</evidence>
<name>A0A5C3LIT5_9AGAR</name>
<dbReference type="SUPFAM" id="SSF50685">
    <property type="entry name" value="Barwin-like endoglucanases"/>
    <property type="match status" value="1"/>
</dbReference>
<gene>
    <name evidence="11" type="ORF">BDQ12DRAFT_728518</name>
</gene>
<dbReference type="GO" id="GO:0008810">
    <property type="term" value="F:cellulase activity"/>
    <property type="evidence" value="ECO:0007669"/>
    <property type="project" value="UniProtKB-EC"/>
</dbReference>
<dbReference type="Proteomes" id="UP000308652">
    <property type="component" value="Unassembled WGS sequence"/>
</dbReference>
<feature type="chain" id="PRO_5023089027" description="cellulase" evidence="9">
    <location>
        <begin position="37"/>
        <end position="191"/>
    </location>
</feature>
<comment type="catalytic activity">
    <reaction evidence="1">
        <text>Endohydrolysis of (1-&gt;4)-beta-D-glucosidic linkages in cellulose, lichenin and cereal beta-D-glucans.</text>
        <dbReference type="EC" id="3.2.1.4"/>
    </reaction>
</comment>
<keyword evidence="8" id="KW-0624">Polysaccharide degradation</keyword>
<dbReference type="PANTHER" id="PTHR39730:SF1">
    <property type="entry name" value="ENDOGLUCANASE 1"/>
    <property type="match status" value="1"/>
</dbReference>
<sequence>MSQQAFFYSPENQRPAIFPLKLAFFAAISLFDLVQGQTAGTTTTTWDCCGPDCGYTSNLSAGARGPVKSCNKSNDPAASGTQNACFTNGGNRNTATTTCCKCYQFTWTSGAAKGKIMIVQAINAGGITDIDFDIYTPGGGVGDFNACTAQYDAPSGGWGRQYGAVIGDGNKLEGTSTPGKSLSSKLIALFS</sequence>
<keyword evidence="6" id="KW-0119">Carbohydrate metabolism</keyword>
<dbReference type="AlphaFoldDB" id="A0A5C3LIT5"/>
<feature type="domain" description="Glycosyl hydrolases family 45 active site" evidence="10">
    <location>
        <begin position="94"/>
        <end position="166"/>
    </location>
</feature>
<dbReference type="InterPro" id="IPR036908">
    <property type="entry name" value="RlpA-like_sf"/>
</dbReference>
<dbReference type="InterPro" id="IPR000334">
    <property type="entry name" value="Glyco_hydro_45"/>
</dbReference>
<keyword evidence="9" id="KW-0732">Signal</keyword>
<dbReference type="Gene3D" id="2.40.40.10">
    <property type="entry name" value="RlpA-like domain"/>
    <property type="match status" value="1"/>
</dbReference>
<dbReference type="InterPro" id="IPR052288">
    <property type="entry name" value="GH45_Enzymes"/>
</dbReference>
<dbReference type="GO" id="GO:0030245">
    <property type="term" value="P:cellulose catabolic process"/>
    <property type="evidence" value="ECO:0007669"/>
    <property type="project" value="UniProtKB-KW"/>
</dbReference>
<evidence type="ECO:0000256" key="6">
    <source>
        <dbReference type="ARBA" id="ARBA00023277"/>
    </source>
</evidence>
<evidence type="ECO:0000256" key="3">
    <source>
        <dbReference type="ARBA" id="ARBA00012601"/>
    </source>
</evidence>
<evidence type="ECO:0000256" key="7">
    <source>
        <dbReference type="ARBA" id="ARBA00023295"/>
    </source>
</evidence>
<dbReference type="Pfam" id="PF02015">
    <property type="entry name" value="Glyco_hydro_45"/>
    <property type="match status" value="1"/>
</dbReference>
<comment type="similarity">
    <text evidence="2">Belongs to the glycosyl hydrolase 45 (cellulase K) family.</text>
</comment>
<dbReference type="STRING" id="68775.A0A5C3LIT5"/>
<dbReference type="OrthoDB" id="10035502at2759"/>
<protein>
    <recommendedName>
        <fullName evidence="3">cellulase</fullName>
        <ecNumber evidence="3">3.2.1.4</ecNumber>
    </recommendedName>
</protein>
<evidence type="ECO:0000256" key="5">
    <source>
        <dbReference type="ARBA" id="ARBA00023001"/>
    </source>
</evidence>
<evidence type="ECO:0000313" key="11">
    <source>
        <dbReference type="EMBL" id="TFK32602.1"/>
    </source>
</evidence>
<evidence type="ECO:0000256" key="1">
    <source>
        <dbReference type="ARBA" id="ARBA00000966"/>
    </source>
</evidence>
<evidence type="ECO:0000256" key="9">
    <source>
        <dbReference type="SAM" id="SignalP"/>
    </source>
</evidence>
<keyword evidence="4" id="KW-0378">Hydrolase</keyword>
<evidence type="ECO:0000313" key="12">
    <source>
        <dbReference type="Proteomes" id="UP000308652"/>
    </source>
</evidence>
<keyword evidence="12" id="KW-1185">Reference proteome</keyword>
<keyword evidence="7" id="KW-0326">Glycosidase</keyword>
<organism evidence="11 12">
    <name type="scientific">Crucibulum laeve</name>
    <dbReference type="NCBI Taxonomy" id="68775"/>
    <lineage>
        <taxon>Eukaryota</taxon>
        <taxon>Fungi</taxon>
        <taxon>Dikarya</taxon>
        <taxon>Basidiomycota</taxon>
        <taxon>Agaricomycotina</taxon>
        <taxon>Agaricomycetes</taxon>
        <taxon>Agaricomycetidae</taxon>
        <taxon>Agaricales</taxon>
        <taxon>Agaricineae</taxon>
        <taxon>Nidulariaceae</taxon>
        <taxon>Crucibulum</taxon>
    </lineage>
</organism>
<dbReference type="EMBL" id="ML213669">
    <property type="protein sequence ID" value="TFK32602.1"/>
    <property type="molecule type" value="Genomic_DNA"/>
</dbReference>
<dbReference type="EC" id="3.2.1.4" evidence="3"/>